<reference evidence="1 2" key="1">
    <citation type="journal article" date="2013" name="Environ. Microbiol.">
        <title>Genome analysis of Chitinivibrio alkaliphilus gen. nov., sp. nov., a novel extremely haloalkaliphilic anaerobic chitinolytic bacterium from the candidate phylum Termite Group 3.</title>
        <authorList>
            <person name="Sorokin D.Y."/>
            <person name="Gumerov V.M."/>
            <person name="Rakitin A.L."/>
            <person name="Beletsky A.V."/>
            <person name="Damste J.S."/>
            <person name="Muyzer G."/>
            <person name="Mardanov A.V."/>
            <person name="Ravin N.V."/>
        </authorList>
    </citation>
    <scope>NUCLEOTIDE SEQUENCE [LARGE SCALE GENOMIC DNA]</scope>
    <source>
        <strain evidence="1 2">ACht1</strain>
    </source>
</reference>
<protein>
    <submittedName>
        <fullName evidence="1">Uncharacterized protein</fullName>
    </submittedName>
</protein>
<dbReference type="Proteomes" id="UP000017148">
    <property type="component" value="Unassembled WGS sequence"/>
</dbReference>
<accession>U7D714</accession>
<sequence>MTFKKSQFYLRDLYNTVRYGGSCPLSAQRIYIDPRKITYYTSYSKTGMKRRFTGKVMGGDWDIRVSRIEESDKYRACYRHFIQNTPWSESGVYESFARRFSRHSSPDGCASWSDVEERYAGVDALFSSLQSGGEFKTQKQLKGKRAFREYGGVLIHIDRHGLPLFGAGGWHRMIMAQLLHLERIPAQLGVVHTEALRNNRFSLSPTGALISYREQTE</sequence>
<organism evidence="1 2">
    <name type="scientific">Chitinivibrio alkaliphilus ACht1</name>
    <dbReference type="NCBI Taxonomy" id="1313304"/>
    <lineage>
        <taxon>Bacteria</taxon>
        <taxon>Pseudomonadati</taxon>
        <taxon>Fibrobacterota</taxon>
        <taxon>Chitinivibrionia</taxon>
        <taxon>Chitinivibrionales</taxon>
        <taxon>Chitinivibrionaceae</taxon>
        <taxon>Chitinivibrio</taxon>
    </lineage>
</organism>
<gene>
    <name evidence="1" type="ORF">CALK_1825</name>
</gene>
<proteinExistence type="predicted"/>
<keyword evidence="2" id="KW-1185">Reference proteome</keyword>
<name>U7D714_9BACT</name>
<dbReference type="AlphaFoldDB" id="U7D714"/>
<comment type="caution">
    <text evidence="1">The sequence shown here is derived from an EMBL/GenBank/DDBJ whole genome shotgun (WGS) entry which is preliminary data.</text>
</comment>
<dbReference type="RefSeq" id="WP_022637259.1">
    <property type="nucleotide sequence ID" value="NZ_ASJR01000015.1"/>
</dbReference>
<dbReference type="EMBL" id="ASJR01000015">
    <property type="protein sequence ID" value="ERP31336.1"/>
    <property type="molecule type" value="Genomic_DNA"/>
</dbReference>
<dbReference type="eggNOG" id="ENOG502ZBHT">
    <property type="taxonomic scope" value="Bacteria"/>
</dbReference>
<evidence type="ECO:0000313" key="2">
    <source>
        <dbReference type="Proteomes" id="UP000017148"/>
    </source>
</evidence>
<dbReference type="STRING" id="1313304.CALK_1825"/>
<evidence type="ECO:0000313" key="1">
    <source>
        <dbReference type="EMBL" id="ERP31336.1"/>
    </source>
</evidence>